<reference evidence="1" key="1">
    <citation type="submission" date="2020-02" db="EMBL/GenBank/DDBJ databases">
        <authorList>
            <person name="Meier V. D."/>
        </authorList>
    </citation>
    <scope>NUCLEOTIDE SEQUENCE</scope>
    <source>
        <strain evidence="1">AVDCRST_MAG84</strain>
    </source>
</reference>
<accession>A0A6J4KTP9</accession>
<evidence type="ECO:0000313" key="1">
    <source>
        <dbReference type="EMBL" id="CAA9314581.1"/>
    </source>
</evidence>
<name>A0A6J4KTP9_9CYAN</name>
<gene>
    <name evidence="1" type="ORF">AVDCRST_MAG84-1000</name>
</gene>
<proteinExistence type="predicted"/>
<dbReference type="EMBL" id="CADCTZ010000148">
    <property type="protein sequence ID" value="CAA9314581.1"/>
    <property type="molecule type" value="Genomic_DNA"/>
</dbReference>
<protein>
    <submittedName>
        <fullName evidence="1">Uncharacterized protein</fullName>
    </submittedName>
</protein>
<dbReference type="AlphaFoldDB" id="A0A6J4KTP9"/>
<organism evidence="1">
    <name type="scientific">uncultured Microcoleus sp</name>
    <dbReference type="NCBI Taxonomy" id="259945"/>
    <lineage>
        <taxon>Bacteria</taxon>
        <taxon>Bacillati</taxon>
        <taxon>Cyanobacteriota</taxon>
        <taxon>Cyanophyceae</taxon>
        <taxon>Oscillatoriophycideae</taxon>
        <taxon>Oscillatoriales</taxon>
        <taxon>Microcoleaceae</taxon>
        <taxon>Microcoleus</taxon>
        <taxon>environmental samples</taxon>
    </lineage>
</organism>
<sequence>MAIVTKIVDFSDGIQAQTYTMFASEKVSERNDNCRFQPAYVRKAIAEKSCQVGEIRRGKTAFPDPGLKTAMASRDRQ</sequence>